<feature type="compositionally biased region" description="Basic and acidic residues" evidence="1">
    <location>
        <begin position="166"/>
        <end position="185"/>
    </location>
</feature>
<feature type="compositionally biased region" description="Polar residues" evidence="1">
    <location>
        <begin position="144"/>
        <end position="165"/>
    </location>
</feature>
<evidence type="ECO:0000313" key="2">
    <source>
        <dbReference type="EMBL" id="KZV23644.1"/>
    </source>
</evidence>
<dbReference type="EMBL" id="KV013416">
    <property type="protein sequence ID" value="KZV23644.1"/>
    <property type="molecule type" value="Genomic_DNA"/>
</dbReference>
<protein>
    <submittedName>
        <fullName evidence="2">Tropinone reductaseAt1g07440</fullName>
    </submittedName>
</protein>
<sequence length="239" mass="25776">MVASFFVNAMQVDFVSVLAMEHTRMGAVTEFFANVKVITGTVVSFVANRKLVVTKDIFAEAFGLPTEGLVGFLDIPTESDIVAKALCAKAGSFYVVTSENFDLMVAISAGLKVVKLHPQKVLNNKLVHTYMKKNLNVGPAGETSKVSGATANEQKSTADSVPSLTKKQEQDAGEMKKLEKAAVEKPKKKKEKVVQMVKKKKVVVQQTVEARSQAAPAKSKFGTSSDTDLRPLVKLKKGG</sequence>
<reference evidence="2 3" key="1">
    <citation type="journal article" date="2015" name="Proc. Natl. Acad. Sci. U.S.A.">
        <title>The resurrection genome of Boea hygrometrica: A blueprint for survival of dehydration.</title>
        <authorList>
            <person name="Xiao L."/>
            <person name="Yang G."/>
            <person name="Zhang L."/>
            <person name="Yang X."/>
            <person name="Zhao S."/>
            <person name="Ji Z."/>
            <person name="Zhou Q."/>
            <person name="Hu M."/>
            <person name="Wang Y."/>
            <person name="Chen M."/>
            <person name="Xu Y."/>
            <person name="Jin H."/>
            <person name="Xiao X."/>
            <person name="Hu G."/>
            <person name="Bao F."/>
            <person name="Hu Y."/>
            <person name="Wan P."/>
            <person name="Li L."/>
            <person name="Deng X."/>
            <person name="Kuang T."/>
            <person name="Xiang C."/>
            <person name="Zhu J.K."/>
            <person name="Oliver M.J."/>
            <person name="He Y."/>
        </authorList>
    </citation>
    <scope>NUCLEOTIDE SEQUENCE [LARGE SCALE GENOMIC DNA]</scope>
    <source>
        <strain evidence="3">cv. XS01</strain>
    </source>
</reference>
<organism evidence="2 3">
    <name type="scientific">Dorcoceras hygrometricum</name>
    <dbReference type="NCBI Taxonomy" id="472368"/>
    <lineage>
        <taxon>Eukaryota</taxon>
        <taxon>Viridiplantae</taxon>
        <taxon>Streptophyta</taxon>
        <taxon>Embryophyta</taxon>
        <taxon>Tracheophyta</taxon>
        <taxon>Spermatophyta</taxon>
        <taxon>Magnoliopsida</taxon>
        <taxon>eudicotyledons</taxon>
        <taxon>Gunneridae</taxon>
        <taxon>Pentapetalae</taxon>
        <taxon>asterids</taxon>
        <taxon>lamiids</taxon>
        <taxon>Lamiales</taxon>
        <taxon>Gesneriaceae</taxon>
        <taxon>Didymocarpoideae</taxon>
        <taxon>Trichosporeae</taxon>
        <taxon>Loxocarpinae</taxon>
        <taxon>Dorcoceras</taxon>
    </lineage>
</organism>
<feature type="compositionally biased region" description="Basic residues" evidence="1">
    <location>
        <begin position="186"/>
        <end position="202"/>
    </location>
</feature>
<gene>
    <name evidence="2" type="ORF">F511_31437</name>
</gene>
<evidence type="ECO:0000256" key="1">
    <source>
        <dbReference type="SAM" id="MobiDB-lite"/>
    </source>
</evidence>
<keyword evidence="3" id="KW-1185">Reference proteome</keyword>
<dbReference type="Proteomes" id="UP000250235">
    <property type="component" value="Unassembled WGS sequence"/>
</dbReference>
<dbReference type="OrthoDB" id="1751168at2759"/>
<accession>A0A2Z7AP88</accession>
<evidence type="ECO:0000313" key="3">
    <source>
        <dbReference type="Proteomes" id="UP000250235"/>
    </source>
</evidence>
<dbReference type="AlphaFoldDB" id="A0A2Z7AP88"/>
<proteinExistence type="predicted"/>
<name>A0A2Z7AP88_9LAMI</name>
<feature type="region of interest" description="Disordered" evidence="1">
    <location>
        <begin position="141"/>
        <end position="239"/>
    </location>
</feature>